<organism evidence="9 10">
    <name type="scientific">Dendrothele bispora (strain CBS 962.96)</name>
    <dbReference type="NCBI Taxonomy" id="1314807"/>
    <lineage>
        <taxon>Eukaryota</taxon>
        <taxon>Fungi</taxon>
        <taxon>Dikarya</taxon>
        <taxon>Basidiomycota</taxon>
        <taxon>Agaricomycotina</taxon>
        <taxon>Agaricomycetes</taxon>
        <taxon>Agaricomycetidae</taxon>
        <taxon>Agaricales</taxon>
        <taxon>Agaricales incertae sedis</taxon>
        <taxon>Dendrothele</taxon>
    </lineage>
</organism>
<dbReference type="GO" id="GO:0006644">
    <property type="term" value="P:phospholipid metabolic process"/>
    <property type="evidence" value="ECO:0007669"/>
    <property type="project" value="InterPro"/>
</dbReference>
<feature type="compositionally biased region" description="Basic and acidic residues" evidence="6">
    <location>
        <begin position="262"/>
        <end position="273"/>
    </location>
</feature>
<proteinExistence type="inferred from homology"/>
<evidence type="ECO:0000256" key="1">
    <source>
        <dbReference type="ARBA" id="ARBA00004141"/>
    </source>
</evidence>
<dbReference type="PANTHER" id="PTHR10165:SF35">
    <property type="entry name" value="RE23632P"/>
    <property type="match status" value="1"/>
</dbReference>
<dbReference type="Gene3D" id="1.20.144.10">
    <property type="entry name" value="Phosphatidic acid phosphatase type 2/haloperoxidase"/>
    <property type="match status" value="1"/>
</dbReference>
<evidence type="ECO:0000256" key="2">
    <source>
        <dbReference type="ARBA" id="ARBA00008816"/>
    </source>
</evidence>
<dbReference type="SUPFAM" id="SSF48317">
    <property type="entry name" value="Acid phosphatase/Vanadium-dependent haloperoxidase"/>
    <property type="match status" value="1"/>
</dbReference>
<gene>
    <name evidence="9" type="ORF">K435DRAFT_799385</name>
</gene>
<evidence type="ECO:0000256" key="5">
    <source>
        <dbReference type="ARBA" id="ARBA00023136"/>
    </source>
</evidence>
<dbReference type="GO" id="GO:0046839">
    <property type="term" value="P:phospholipid dephosphorylation"/>
    <property type="evidence" value="ECO:0007669"/>
    <property type="project" value="TreeGrafter"/>
</dbReference>
<comment type="subcellular location">
    <subcellularLocation>
        <location evidence="1">Membrane</location>
        <topology evidence="1">Multi-pass membrane protein</topology>
    </subcellularLocation>
</comment>
<dbReference type="EMBL" id="ML179238">
    <property type="protein sequence ID" value="THU93840.1"/>
    <property type="molecule type" value="Genomic_DNA"/>
</dbReference>
<feature type="domain" description="Phosphatidic acid phosphatase type 2/haloperoxidase" evidence="8">
    <location>
        <begin position="47"/>
        <end position="208"/>
    </location>
</feature>
<accession>A0A4S8LWH9</accession>
<comment type="similarity">
    <text evidence="2">Belongs to the PA-phosphatase related phosphoesterase family.</text>
</comment>
<feature type="region of interest" description="Disordered" evidence="6">
    <location>
        <begin position="250"/>
        <end position="273"/>
    </location>
</feature>
<keyword evidence="3 7" id="KW-0812">Transmembrane</keyword>
<dbReference type="SMART" id="SM00014">
    <property type="entry name" value="acidPPc"/>
    <property type="match status" value="1"/>
</dbReference>
<feature type="transmembrane region" description="Helical" evidence="7">
    <location>
        <begin position="193"/>
        <end position="212"/>
    </location>
</feature>
<evidence type="ECO:0000256" key="4">
    <source>
        <dbReference type="ARBA" id="ARBA00022989"/>
    </source>
</evidence>
<dbReference type="OrthoDB" id="8907274at2759"/>
<feature type="transmembrane region" description="Helical" evidence="7">
    <location>
        <begin position="163"/>
        <end position="181"/>
    </location>
</feature>
<keyword evidence="5 7" id="KW-0472">Membrane</keyword>
<dbReference type="Proteomes" id="UP000297245">
    <property type="component" value="Unassembled WGS sequence"/>
</dbReference>
<protein>
    <submittedName>
        <fullName evidence="9">PAP2-domain-containing protein</fullName>
    </submittedName>
</protein>
<keyword evidence="4 7" id="KW-1133">Transmembrane helix</keyword>
<dbReference type="GO" id="GO:0016020">
    <property type="term" value="C:membrane"/>
    <property type="evidence" value="ECO:0007669"/>
    <property type="project" value="UniProtKB-SubCell"/>
</dbReference>
<evidence type="ECO:0000256" key="6">
    <source>
        <dbReference type="SAM" id="MobiDB-lite"/>
    </source>
</evidence>
<evidence type="ECO:0000313" key="9">
    <source>
        <dbReference type="EMBL" id="THU93840.1"/>
    </source>
</evidence>
<dbReference type="InterPro" id="IPR036938">
    <property type="entry name" value="PAP2/HPO_sf"/>
</dbReference>
<evidence type="ECO:0000256" key="7">
    <source>
        <dbReference type="SAM" id="Phobius"/>
    </source>
</evidence>
<dbReference type="PANTHER" id="PTHR10165">
    <property type="entry name" value="LIPID PHOSPHATE PHOSPHATASE"/>
    <property type="match status" value="1"/>
</dbReference>
<feature type="transmembrane region" description="Helical" evidence="7">
    <location>
        <begin position="116"/>
        <end position="136"/>
    </location>
</feature>
<dbReference type="InterPro" id="IPR000326">
    <property type="entry name" value="PAP2/HPO"/>
</dbReference>
<reference evidence="9 10" key="1">
    <citation type="journal article" date="2019" name="Nat. Ecol. Evol.">
        <title>Megaphylogeny resolves global patterns of mushroom evolution.</title>
        <authorList>
            <person name="Varga T."/>
            <person name="Krizsan K."/>
            <person name="Foldi C."/>
            <person name="Dima B."/>
            <person name="Sanchez-Garcia M."/>
            <person name="Sanchez-Ramirez S."/>
            <person name="Szollosi G.J."/>
            <person name="Szarkandi J.G."/>
            <person name="Papp V."/>
            <person name="Albert L."/>
            <person name="Andreopoulos W."/>
            <person name="Angelini C."/>
            <person name="Antonin V."/>
            <person name="Barry K.W."/>
            <person name="Bougher N.L."/>
            <person name="Buchanan P."/>
            <person name="Buyck B."/>
            <person name="Bense V."/>
            <person name="Catcheside P."/>
            <person name="Chovatia M."/>
            <person name="Cooper J."/>
            <person name="Damon W."/>
            <person name="Desjardin D."/>
            <person name="Finy P."/>
            <person name="Geml J."/>
            <person name="Haridas S."/>
            <person name="Hughes K."/>
            <person name="Justo A."/>
            <person name="Karasinski D."/>
            <person name="Kautmanova I."/>
            <person name="Kiss B."/>
            <person name="Kocsube S."/>
            <person name="Kotiranta H."/>
            <person name="LaButti K.M."/>
            <person name="Lechner B.E."/>
            <person name="Liimatainen K."/>
            <person name="Lipzen A."/>
            <person name="Lukacs Z."/>
            <person name="Mihaltcheva S."/>
            <person name="Morgado L.N."/>
            <person name="Niskanen T."/>
            <person name="Noordeloos M.E."/>
            <person name="Ohm R.A."/>
            <person name="Ortiz-Santana B."/>
            <person name="Ovrebo C."/>
            <person name="Racz N."/>
            <person name="Riley R."/>
            <person name="Savchenko A."/>
            <person name="Shiryaev A."/>
            <person name="Soop K."/>
            <person name="Spirin V."/>
            <person name="Szebenyi C."/>
            <person name="Tomsovsky M."/>
            <person name="Tulloss R.E."/>
            <person name="Uehling J."/>
            <person name="Grigoriev I.V."/>
            <person name="Vagvolgyi C."/>
            <person name="Papp T."/>
            <person name="Martin F.M."/>
            <person name="Miettinen O."/>
            <person name="Hibbett D.S."/>
            <person name="Nagy L.G."/>
        </authorList>
    </citation>
    <scope>NUCLEOTIDE SEQUENCE [LARGE SCALE GENOMIC DNA]</scope>
    <source>
        <strain evidence="9 10">CBS 962.96</strain>
    </source>
</reference>
<dbReference type="Pfam" id="PF01569">
    <property type="entry name" value="PAP2"/>
    <property type="match status" value="1"/>
</dbReference>
<dbReference type="InterPro" id="IPR043216">
    <property type="entry name" value="PAP-like"/>
</dbReference>
<dbReference type="CDD" id="cd03390">
    <property type="entry name" value="PAP2_containing_1_like"/>
    <property type="match status" value="1"/>
</dbReference>
<name>A0A4S8LWH9_DENBC</name>
<dbReference type="GO" id="GO:0008195">
    <property type="term" value="F:phosphatidate phosphatase activity"/>
    <property type="evidence" value="ECO:0007669"/>
    <property type="project" value="TreeGrafter"/>
</dbReference>
<evidence type="ECO:0000256" key="3">
    <source>
        <dbReference type="ARBA" id="ARBA00022692"/>
    </source>
</evidence>
<dbReference type="AlphaFoldDB" id="A0A4S8LWH9"/>
<evidence type="ECO:0000259" key="8">
    <source>
        <dbReference type="SMART" id="SM00014"/>
    </source>
</evidence>
<sequence length="273" mass="31172">MSLHEIPTNAQFRPDGHEHPVFREGPDHSMVVGHFAFCYKRWWDLHSALLALTLGYAFSGTLSQVVRISAGRPRPDFIARCNPSPDIVNAPVFGLANVTICQETDFVFLQDGMRSFFSGHAILAAFGFGFTSLYYAGKLHLFDGKSHSVKLLLTLRAFADLKWKVWLVIAPIIVAIWVCLTRVADRRHHWQDVTTGFFLGILIAFTVYRQFFPHIADPESHLCFPPRFEEDDKRKARTPQDNREWLPLSGIETTPFRPQSELAEHRQNHDSVV</sequence>
<feature type="transmembrane region" description="Helical" evidence="7">
    <location>
        <begin position="49"/>
        <end position="70"/>
    </location>
</feature>
<evidence type="ECO:0000313" key="10">
    <source>
        <dbReference type="Proteomes" id="UP000297245"/>
    </source>
</evidence>
<keyword evidence="10" id="KW-1185">Reference proteome</keyword>